<feature type="non-terminal residue" evidence="1">
    <location>
        <position position="286"/>
    </location>
</feature>
<protein>
    <submittedName>
        <fullName evidence="1">Uncharacterized protein</fullName>
    </submittedName>
</protein>
<sequence>MLLRLDESIEQFAHVACDAAEIVVVVERDRLSAEAEAELRLEYLLGIQGVDGGAQQDGGLDAVAATGRDDVERPVGLGVGHVDVAQSLPDVLVDVGCAVALDEPGLFLEPVDQHPERLVEQPERVLWHPDVALDVLDRRDGRVADLPEYDVFPRSVQRVGVVEVVVDAVVDRPSDLPVRVRRLKILAVELGFRDLRLLAENILDERTCVEKDVEAYLGRPGLPLDRDPFLRPGAGQERPFPVGRAGLEFDRAFAEATTILPAAGVDIAAMRREIQSLPPVFGTATE</sequence>
<reference evidence="1" key="1">
    <citation type="journal article" date="2015" name="Nature">
        <title>Complex archaea that bridge the gap between prokaryotes and eukaryotes.</title>
        <authorList>
            <person name="Spang A."/>
            <person name="Saw J.H."/>
            <person name="Jorgensen S.L."/>
            <person name="Zaremba-Niedzwiedzka K."/>
            <person name="Martijn J."/>
            <person name="Lind A.E."/>
            <person name="van Eijk R."/>
            <person name="Schleper C."/>
            <person name="Guy L."/>
            <person name="Ettema T.J."/>
        </authorList>
    </citation>
    <scope>NUCLEOTIDE SEQUENCE</scope>
</reference>
<dbReference type="EMBL" id="LAZR01069447">
    <property type="protein sequence ID" value="KKK47685.1"/>
    <property type="molecule type" value="Genomic_DNA"/>
</dbReference>
<dbReference type="AlphaFoldDB" id="A0A0F8WHM8"/>
<gene>
    <name evidence="1" type="ORF">LCGC14_3152680</name>
</gene>
<evidence type="ECO:0000313" key="1">
    <source>
        <dbReference type="EMBL" id="KKK47685.1"/>
    </source>
</evidence>
<organism evidence="1">
    <name type="scientific">marine sediment metagenome</name>
    <dbReference type="NCBI Taxonomy" id="412755"/>
    <lineage>
        <taxon>unclassified sequences</taxon>
        <taxon>metagenomes</taxon>
        <taxon>ecological metagenomes</taxon>
    </lineage>
</organism>
<comment type="caution">
    <text evidence="1">The sequence shown here is derived from an EMBL/GenBank/DDBJ whole genome shotgun (WGS) entry which is preliminary data.</text>
</comment>
<proteinExistence type="predicted"/>
<name>A0A0F8WHM8_9ZZZZ</name>
<accession>A0A0F8WHM8</accession>